<dbReference type="Proteomes" id="UP000490939">
    <property type="component" value="Unassembled WGS sequence"/>
</dbReference>
<reference evidence="1 2" key="1">
    <citation type="submission" date="2019-07" db="EMBL/GenBank/DDBJ databases">
        <title>Venturia inaequalis Genome Resource.</title>
        <authorList>
            <person name="Lichtner F.J."/>
        </authorList>
    </citation>
    <scope>NUCLEOTIDE SEQUENCE [LARGE SCALE GENOMIC DNA]</scope>
    <source>
        <strain evidence="1 2">DMI_063113</strain>
    </source>
</reference>
<dbReference type="AlphaFoldDB" id="A0A8H3VK08"/>
<name>A0A8H3VK08_VENIN</name>
<dbReference type="EMBL" id="WNWR01000188">
    <property type="protein sequence ID" value="KAE9989400.1"/>
    <property type="molecule type" value="Genomic_DNA"/>
</dbReference>
<proteinExistence type="predicted"/>
<sequence>MAQPKLVRPPPTKISCDSFSWEDSRKHWRTIKLDRKREIQIKLKAIPTAKTNRSPLLSLPLEIREKIIEYCVEWKDLVCIGHRGRSSRFSWPRGRLEETPFWFVECPTVLALNRQILCETVRVLMRRELIIAPLQEGVRPKNDEWANATVVWPMARLLKLFEMASWGERLYITPKLVLKAPDVLVGFLWAPLRDVLSMWRERLIYEQLRIEVRHEPGDILGISNVQMGTERGRVVVQEDFPRTLVVRSSQWASLAEIVDKKSEYSGPRTLKSLEYSLQVPIAMSK</sequence>
<comment type="caution">
    <text evidence="1">The sequence shown here is derived from an EMBL/GenBank/DDBJ whole genome shotgun (WGS) entry which is preliminary data.</text>
</comment>
<protein>
    <submittedName>
        <fullName evidence="1">Uncharacterized protein</fullName>
    </submittedName>
</protein>
<keyword evidence="2" id="KW-1185">Reference proteome</keyword>
<evidence type="ECO:0000313" key="1">
    <source>
        <dbReference type="EMBL" id="KAE9989400.1"/>
    </source>
</evidence>
<organism evidence="1 2">
    <name type="scientific">Venturia inaequalis</name>
    <name type="common">Apple scab fungus</name>
    <dbReference type="NCBI Taxonomy" id="5025"/>
    <lineage>
        <taxon>Eukaryota</taxon>
        <taxon>Fungi</taxon>
        <taxon>Dikarya</taxon>
        <taxon>Ascomycota</taxon>
        <taxon>Pezizomycotina</taxon>
        <taxon>Dothideomycetes</taxon>
        <taxon>Pleosporomycetidae</taxon>
        <taxon>Venturiales</taxon>
        <taxon>Venturiaceae</taxon>
        <taxon>Venturia</taxon>
    </lineage>
</organism>
<feature type="non-terminal residue" evidence="1">
    <location>
        <position position="1"/>
    </location>
</feature>
<evidence type="ECO:0000313" key="2">
    <source>
        <dbReference type="Proteomes" id="UP000490939"/>
    </source>
</evidence>
<accession>A0A8H3VK08</accession>
<gene>
    <name evidence="1" type="ORF">EG327_002707</name>
</gene>